<gene>
    <name evidence="2" type="ORF">ELI03_03975</name>
</gene>
<dbReference type="AlphaFoldDB" id="A0A4Q8XWD8"/>
<evidence type="ECO:0000256" key="1">
    <source>
        <dbReference type="SAM" id="Phobius"/>
    </source>
</evidence>
<feature type="transmembrane region" description="Helical" evidence="1">
    <location>
        <begin position="72"/>
        <end position="92"/>
    </location>
</feature>
<organism evidence="2 3">
    <name type="scientific">Rhizobium leguminosarum</name>
    <dbReference type="NCBI Taxonomy" id="384"/>
    <lineage>
        <taxon>Bacteria</taxon>
        <taxon>Pseudomonadati</taxon>
        <taxon>Pseudomonadota</taxon>
        <taxon>Alphaproteobacteria</taxon>
        <taxon>Hyphomicrobiales</taxon>
        <taxon>Rhizobiaceae</taxon>
        <taxon>Rhizobium/Agrobacterium group</taxon>
        <taxon>Rhizobium</taxon>
    </lineage>
</organism>
<accession>A0A4Q8XWD8</accession>
<evidence type="ECO:0000313" key="2">
    <source>
        <dbReference type="EMBL" id="TAX70957.1"/>
    </source>
</evidence>
<keyword evidence="1" id="KW-1133">Transmembrane helix</keyword>
<sequence length="153" mass="16694">MIMRILLRSVIAGFAALAPNFAILGMADRLGIVTDRGGFQRLVKSAVGPYLSDMGLPAIRSSFHLPSPQSSVFMVGFEIAVWMGMALACGFIERHFPGPPLIKGFIYAALIWLINAGMSRRRSVKDLQEEEPALWGLLASRRLMPASLSSSPF</sequence>
<protein>
    <submittedName>
        <fullName evidence="2">Uncharacterized protein</fullName>
    </submittedName>
</protein>
<dbReference type="RefSeq" id="WP_130667545.1">
    <property type="nucleotide sequence ID" value="NZ_SIOH01000001.1"/>
</dbReference>
<proteinExistence type="predicted"/>
<evidence type="ECO:0000313" key="3">
    <source>
        <dbReference type="Proteomes" id="UP000293652"/>
    </source>
</evidence>
<keyword evidence="1" id="KW-0472">Membrane</keyword>
<dbReference type="EMBL" id="SIPC01000001">
    <property type="protein sequence ID" value="TAX70957.1"/>
    <property type="molecule type" value="Genomic_DNA"/>
</dbReference>
<name>A0A4Q8XWD8_RHILE</name>
<reference evidence="2 3" key="1">
    <citation type="submission" date="2019-02" db="EMBL/GenBank/DDBJ databases">
        <title>The genomic architecture of introgression among sibling species of bacteria.</title>
        <authorList>
            <person name="Cavassim M.I.A."/>
            <person name="Moeskjaer S."/>
            <person name="Moslemi C."/>
            <person name="Fields B."/>
            <person name="Bachmann A."/>
            <person name="Vilhjalmsson B."/>
            <person name="Schierup M.H."/>
            <person name="Young J.P.W."/>
            <person name="Andersen S.U."/>
        </authorList>
    </citation>
    <scope>NUCLEOTIDE SEQUENCE [LARGE SCALE GENOMIC DNA]</scope>
    <source>
        <strain evidence="2 3">SM145A</strain>
    </source>
</reference>
<dbReference type="Proteomes" id="UP000293652">
    <property type="component" value="Unassembled WGS sequence"/>
</dbReference>
<feature type="transmembrane region" description="Helical" evidence="1">
    <location>
        <begin position="101"/>
        <end position="118"/>
    </location>
</feature>
<comment type="caution">
    <text evidence="2">The sequence shown here is derived from an EMBL/GenBank/DDBJ whole genome shotgun (WGS) entry which is preliminary data.</text>
</comment>
<keyword evidence="1" id="KW-0812">Transmembrane</keyword>